<dbReference type="AlphaFoldDB" id="A0A0H2ZLQ3"/>
<dbReference type="BioCyc" id="PAER208963:G1G74-679-MONOMER"/>
<dbReference type="Proteomes" id="UP000000653">
    <property type="component" value="Chromosome"/>
</dbReference>
<name>A0A0H2ZLQ3_PSEAB</name>
<sequence>MNLNELRAAGGFIESALVRKEITWTRVPAGRKKAVSDTFQVFVRRNSFGAVERLFSAEGDQQSRNARYLAECIRLGETGEESLTYEQAYDLDPALGFLLLQAVGEVNRVEDAEKN</sequence>
<dbReference type="Pfam" id="PF16459">
    <property type="entry name" value="Phage_TAC_13"/>
    <property type="match status" value="1"/>
</dbReference>
<dbReference type="HOGENOM" id="CLU_139645_0_0_6"/>
<evidence type="ECO:0008006" key="3">
    <source>
        <dbReference type="Google" id="ProtNLM"/>
    </source>
</evidence>
<dbReference type="KEGG" id="pau:PA14_08220"/>
<accession>A0A0H2ZLQ3</accession>
<dbReference type="InterPro" id="IPR024410">
    <property type="entry name" value="Phage_TAC_12"/>
</dbReference>
<reference evidence="1 2" key="1">
    <citation type="journal article" date="2006" name="Genome Biol.">
        <title>Genomic analysis reveals that Pseudomonas aeruginosa virulence is combinatorial.</title>
        <authorList>
            <person name="Lee D.G."/>
            <person name="Urbach J.M."/>
            <person name="Wu G."/>
            <person name="Liberati N.T."/>
            <person name="Feinbaum R.L."/>
            <person name="Miyata S."/>
            <person name="Diggins L.T."/>
            <person name="He J."/>
            <person name="Saucier M."/>
            <person name="Deziel E."/>
            <person name="Friedman L."/>
            <person name="Li L."/>
            <person name="Grills G."/>
            <person name="Montgomery K."/>
            <person name="Kucherlapati R."/>
            <person name="Rahme L.G."/>
            <person name="Ausubel F.M."/>
        </authorList>
    </citation>
    <scope>NUCLEOTIDE SEQUENCE [LARGE SCALE GENOMIC DNA]</scope>
    <source>
        <strain evidence="1 2">UCBPP-PA14</strain>
    </source>
</reference>
<evidence type="ECO:0000313" key="1">
    <source>
        <dbReference type="EMBL" id="ABJ15599.1"/>
    </source>
</evidence>
<proteinExistence type="predicted"/>
<protein>
    <recommendedName>
        <fullName evidence="3">Phage tail assembly chaperone</fullName>
    </recommendedName>
</protein>
<gene>
    <name evidence="1" type="ordered locus">PA14_08220</name>
</gene>
<evidence type="ECO:0000313" key="2">
    <source>
        <dbReference type="Proteomes" id="UP000000653"/>
    </source>
</evidence>
<dbReference type="EMBL" id="CP000438">
    <property type="protein sequence ID" value="ABJ15599.1"/>
    <property type="molecule type" value="Genomic_DNA"/>
</dbReference>
<organism evidence="1 2">
    <name type="scientific">Pseudomonas aeruginosa (strain UCBPP-PA14)</name>
    <dbReference type="NCBI Taxonomy" id="208963"/>
    <lineage>
        <taxon>Bacteria</taxon>
        <taxon>Pseudomonadati</taxon>
        <taxon>Pseudomonadota</taxon>
        <taxon>Gammaproteobacteria</taxon>
        <taxon>Pseudomonadales</taxon>
        <taxon>Pseudomonadaceae</taxon>
        <taxon>Pseudomonas</taxon>
    </lineage>
</organism>
<dbReference type="RefSeq" id="WP_003113189.1">
    <property type="nucleotide sequence ID" value="NC_008463.1"/>
</dbReference>